<accession>A0ABN1RIA5</accession>
<reference evidence="1 2" key="1">
    <citation type="journal article" date="2019" name="Int. J. Syst. Evol. Microbiol.">
        <title>The Global Catalogue of Microorganisms (GCM) 10K type strain sequencing project: providing services to taxonomists for standard genome sequencing and annotation.</title>
        <authorList>
            <consortium name="The Broad Institute Genomics Platform"/>
            <consortium name="The Broad Institute Genome Sequencing Center for Infectious Disease"/>
            <person name="Wu L."/>
            <person name="Ma J."/>
        </authorList>
    </citation>
    <scope>NUCLEOTIDE SEQUENCE [LARGE SCALE GENOMIC DNA]</scope>
    <source>
        <strain evidence="1 2">JCM 11444</strain>
    </source>
</reference>
<comment type="caution">
    <text evidence="1">The sequence shown here is derived from an EMBL/GenBank/DDBJ whole genome shotgun (WGS) entry which is preliminary data.</text>
</comment>
<evidence type="ECO:0000313" key="1">
    <source>
        <dbReference type="EMBL" id="GAA0957770.1"/>
    </source>
</evidence>
<protein>
    <submittedName>
        <fullName evidence="1">Uncharacterized protein</fullName>
    </submittedName>
</protein>
<proteinExistence type="predicted"/>
<keyword evidence="2" id="KW-1185">Reference proteome</keyword>
<gene>
    <name evidence="1" type="ORF">GCM10009575_088760</name>
</gene>
<organism evidence="1 2">
    <name type="scientific">Streptomyces rhizosphaericus</name>
    <dbReference type="NCBI Taxonomy" id="114699"/>
    <lineage>
        <taxon>Bacteria</taxon>
        <taxon>Bacillati</taxon>
        <taxon>Actinomycetota</taxon>
        <taxon>Actinomycetes</taxon>
        <taxon>Kitasatosporales</taxon>
        <taxon>Streptomycetaceae</taxon>
        <taxon>Streptomyces</taxon>
        <taxon>Streptomyces violaceusniger group</taxon>
    </lineage>
</organism>
<dbReference type="Proteomes" id="UP001500418">
    <property type="component" value="Unassembled WGS sequence"/>
</dbReference>
<name>A0ABN1RIA5_9ACTN</name>
<dbReference type="EMBL" id="BAAAID010000106">
    <property type="protein sequence ID" value="GAA0957770.1"/>
    <property type="molecule type" value="Genomic_DNA"/>
</dbReference>
<evidence type="ECO:0000313" key="2">
    <source>
        <dbReference type="Proteomes" id="UP001500418"/>
    </source>
</evidence>
<sequence>MRERPRREVGKERQACLQTAALVLDHVHDAKATAARARLAVSDTEGDLAIVSTGAGDPHDRNRRTSTAGCRRFGRCLRELPIPSQYRLALGIELAVDGQRRLDVCRLAADIGTDAPGSGALLCQCR</sequence>